<proteinExistence type="predicted"/>
<name>A0A367JNR8_RHIST</name>
<dbReference type="AlphaFoldDB" id="A0A367JNR8"/>
<accession>A0A367JNR8</accession>
<dbReference type="OrthoDB" id="5844105at2759"/>
<dbReference type="InterPro" id="IPR019355">
    <property type="entry name" value="Cell_cycle_regulator_Mat89Bb"/>
</dbReference>
<feature type="non-terminal residue" evidence="2">
    <location>
        <position position="1"/>
    </location>
</feature>
<evidence type="ECO:0000313" key="2">
    <source>
        <dbReference type="EMBL" id="RCH91592.1"/>
    </source>
</evidence>
<dbReference type="EMBL" id="PJQM01002969">
    <property type="protein sequence ID" value="RCH91592.1"/>
    <property type="molecule type" value="Genomic_DNA"/>
</dbReference>
<dbReference type="Pfam" id="PF10221">
    <property type="entry name" value="Mat89Bb"/>
    <property type="match status" value="1"/>
</dbReference>
<feature type="region of interest" description="Disordered" evidence="1">
    <location>
        <begin position="294"/>
        <end position="313"/>
    </location>
</feature>
<gene>
    <name evidence="2" type="ORF">CU098_001864</name>
</gene>
<evidence type="ECO:0000313" key="3">
    <source>
        <dbReference type="Proteomes" id="UP000253551"/>
    </source>
</evidence>
<comment type="caution">
    <text evidence="2">The sequence shown here is derived from an EMBL/GenBank/DDBJ whole genome shotgun (WGS) entry which is preliminary data.</text>
</comment>
<protein>
    <submittedName>
        <fullName evidence="2">Uncharacterized protein</fullName>
    </submittedName>
</protein>
<sequence length="467" mass="53363">LGHVQVDVLRLFPHSNKLPDNIVNKEVPDKVTLSIHNIPNGHNDLKIAMKNLAQSWYNIGILNVSNIPMKSSEHSQSTHTVALYYKLSGRHLINKNKSVTNALIHDPSYSNSKQLNLVYLKRSKRTIQDSEWCTCRHNVSPAKVRDLPTEVYVDMTMKGSISYLMTHETTQDSRWTHILMAENNALHLYCLNNQLQTHFSKLIEESQELIEVKAEGLKKNRSLIGNELRTQEFIDTLLNPNLHVDIASFTQTVNNNPNYSLIPINSTRYAHHFPITPNMTCTTPRCIENATRPKKTQVENKTGSIKSEESKPTAVDMDVDQVWNQVQKYEDMTLREKEDAAQGMVLDVKAPISMGPKVNNSFRGRRNAPKQVVQHIVSKYPDPSLAVPYLDAIPPTLDEKANEEKEALERLGEPGNLLWLYWMNEKIKKRRGQEEEDKNQDVVLTYKRPKKEFEGRVAQPGEKGETT</sequence>
<reference evidence="2 3" key="1">
    <citation type="journal article" date="2018" name="G3 (Bethesda)">
        <title>Phylogenetic and Phylogenomic Definition of Rhizopus Species.</title>
        <authorList>
            <person name="Gryganskyi A.P."/>
            <person name="Golan J."/>
            <person name="Dolatabadi S."/>
            <person name="Mondo S."/>
            <person name="Robb S."/>
            <person name="Idnurm A."/>
            <person name="Muszewska A."/>
            <person name="Steczkiewicz K."/>
            <person name="Masonjones S."/>
            <person name="Liao H.L."/>
            <person name="Gajdeczka M.T."/>
            <person name="Anike F."/>
            <person name="Vuek A."/>
            <person name="Anishchenko I.M."/>
            <person name="Voigt K."/>
            <person name="de Hoog G.S."/>
            <person name="Smith M.E."/>
            <person name="Heitman J."/>
            <person name="Vilgalys R."/>
            <person name="Stajich J.E."/>
        </authorList>
    </citation>
    <scope>NUCLEOTIDE SEQUENCE [LARGE SCALE GENOMIC DNA]</scope>
    <source>
        <strain evidence="2 3">LSU 92-RS-03</strain>
    </source>
</reference>
<organism evidence="2 3">
    <name type="scientific">Rhizopus stolonifer</name>
    <name type="common">Rhizopus nigricans</name>
    <dbReference type="NCBI Taxonomy" id="4846"/>
    <lineage>
        <taxon>Eukaryota</taxon>
        <taxon>Fungi</taxon>
        <taxon>Fungi incertae sedis</taxon>
        <taxon>Mucoromycota</taxon>
        <taxon>Mucoromycotina</taxon>
        <taxon>Mucoromycetes</taxon>
        <taxon>Mucorales</taxon>
        <taxon>Mucorineae</taxon>
        <taxon>Rhizopodaceae</taxon>
        <taxon>Rhizopus</taxon>
    </lineage>
</organism>
<feature type="region of interest" description="Disordered" evidence="1">
    <location>
        <begin position="429"/>
        <end position="467"/>
    </location>
</feature>
<dbReference type="STRING" id="4846.A0A367JNR8"/>
<evidence type="ECO:0000256" key="1">
    <source>
        <dbReference type="SAM" id="MobiDB-lite"/>
    </source>
</evidence>
<keyword evidence="3" id="KW-1185">Reference proteome</keyword>
<dbReference type="Proteomes" id="UP000253551">
    <property type="component" value="Unassembled WGS sequence"/>
</dbReference>